<accession>A0A8I3APQ2</accession>
<reference evidence="1" key="1">
    <citation type="journal article" date="2021" name="Mol. Plant Pathol.">
        <title>A 20-kb lineage-specific genomic region tames virulence in pathogenic amphidiploid Verticillium longisporum.</title>
        <authorList>
            <person name="Harting R."/>
            <person name="Starke J."/>
            <person name="Kusch H."/>
            <person name="Poggeler S."/>
            <person name="Maurus I."/>
            <person name="Schluter R."/>
            <person name="Landesfeind M."/>
            <person name="Bulla I."/>
            <person name="Nowrousian M."/>
            <person name="de Jonge R."/>
            <person name="Stahlhut G."/>
            <person name="Hoff K.J."/>
            <person name="Asshauer K.P."/>
            <person name="Thurmer A."/>
            <person name="Stanke M."/>
            <person name="Daniel R."/>
            <person name="Morgenstern B."/>
            <person name="Thomma B.P.H.J."/>
            <person name="Kronstad J.W."/>
            <person name="Braus-Stromeyer S.A."/>
            <person name="Braus G.H."/>
        </authorList>
    </citation>
    <scope>NUCLEOTIDE SEQUENCE</scope>
    <source>
        <strain evidence="1">Vl32</strain>
    </source>
</reference>
<protein>
    <submittedName>
        <fullName evidence="1">Uncharacterized protein</fullName>
    </submittedName>
</protein>
<dbReference type="EMBL" id="JAEMWZ010000195">
    <property type="protein sequence ID" value="KAG7131922.1"/>
    <property type="molecule type" value="Genomic_DNA"/>
</dbReference>
<dbReference type="Proteomes" id="UP000689129">
    <property type="component" value="Unassembled WGS sequence"/>
</dbReference>
<organism evidence="1 2">
    <name type="scientific">Verticillium longisporum</name>
    <name type="common">Verticillium dahliae var. longisporum</name>
    <dbReference type="NCBI Taxonomy" id="100787"/>
    <lineage>
        <taxon>Eukaryota</taxon>
        <taxon>Fungi</taxon>
        <taxon>Dikarya</taxon>
        <taxon>Ascomycota</taxon>
        <taxon>Pezizomycotina</taxon>
        <taxon>Sordariomycetes</taxon>
        <taxon>Hypocreomycetidae</taxon>
        <taxon>Glomerellales</taxon>
        <taxon>Plectosphaerellaceae</taxon>
        <taxon>Verticillium</taxon>
    </lineage>
</organism>
<comment type="caution">
    <text evidence="1">The sequence shown here is derived from an EMBL/GenBank/DDBJ whole genome shotgun (WGS) entry which is preliminary data.</text>
</comment>
<name>A0A8I3APQ2_VERLO</name>
<proteinExistence type="predicted"/>
<evidence type="ECO:0000313" key="2">
    <source>
        <dbReference type="Proteomes" id="UP000689129"/>
    </source>
</evidence>
<gene>
    <name evidence="1" type="ORF">HYQ45_009579</name>
</gene>
<sequence>MSICVSLNQEQSPKGLMSRDTIASIQRLKNIQLVSLKPETECMIMQTIIQRQLRNAHVNRSEVARCGASRY</sequence>
<dbReference type="AlphaFoldDB" id="A0A8I3APQ2"/>
<evidence type="ECO:0000313" key="1">
    <source>
        <dbReference type="EMBL" id="KAG7131922.1"/>
    </source>
</evidence>